<evidence type="ECO:0000259" key="3">
    <source>
        <dbReference type="Pfam" id="PF00561"/>
    </source>
</evidence>
<dbReference type="Proteomes" id="UP000182719">
    <property type="component" value="Unassembled WGS sequence"/>
</dbReference>
<evidence type="ECO:0000256" key="2">
    <source>
        <dbReference type="ARBA" id="ARBA00022801"/>
    </source>
</evidence>
<dbReference type="Pfam" id="PF00561">
    <property type="entry name" value="Abhydrolase_1"/>
    <property type="match status" value="1"/>
</dbReference>
<dbReference type="PRINTS" id="PR00793">
    <property type="entry name" value="PROAMNOPTASE"/>
</dbReference>
<dbReference type="PANTHER" id="PTHR43798">
    <property type="entry name" value="MONOACYLGLYCEROL LIPASE"/>
    <property type="match status" value="1"/>
</dbReference>
<dbReference type="InterPro" id="IPR000073">
    <property type="entry name" value="AB_hydrolase_1"/>
</dbReference>
<protein>
    <submittedName>
        <fullName evidence="4">Alpha/beta hydrolase fold</fullName>
    </submittedName>
</protein>
<keyword evidence="2 4" id="KW-0378">Hydrolase</keyword>
<evidence type="ECO:0000313" key="4">
    <source>
        <dbReference type="EMBL" id="SEL34854.1"/>
    </source>
</evidence>
<dbReference type="SUPFAM" id="SSF53474">
    <property type="entry name" value="alpha/beta-Hydrolases"/>
    <property type="match status" value="1"/>
</dbReference>
<dbReference type="InterPro" id="IPR029058">
    <property type="entry name" value="AB_hydrolase_fold"/>
</dbReference>
<gene>
    <name evidence="4" type="ORF">SAMN05444354_105284</name>
</gene>
<dbReference type="GO" id="GO:0008233">
    <property type="term" value="F:peptidase activity"/>
    <property type="evidence" value="ECO:0007669"/>
    <property type="project" value="InterPro"/>
</dbReference>
<keyword evidence="5" id="KW-1185">Reference proteome</keyword>
<reference evidence="5" key="1">
    <citation type="submission" date="2016-10" db="EMBL/GenBank/DDBJ databases">
        <authorList>
            <person name="Varghese N."/>
            <person name="Submissions S."/>
        </authorList>
    </citation>
    <scope>NUCLEOTIDE SEQUENCE [LARGE SCALE GENOMIC DNA]</scope>
    <source>
        <strain evidence="5">DSM 17044</strain>
    </source>
</reference>
<feature type="domain" description="AB hydrolase-1" evidence="3">
    <location>
        <begin position="99"/>
        <end position="460"/>
    </location>
</feature>
<evidence type="ECO:0000313" key="5">
    <source>
        <dbReference type="Proteomes" id="UP000182719"/>
    </source>
</evidence>
<accession>A0A1H7PHD8</accession>
<dbReference type="PANTHER" id="PTHR43798:SF27">
    <property type="entry name" value="HYDROLASE ALPHA_BETA HYDROLASE FOLD FAMILY"/>
    <property type="match status" value="1"/>
</dbReference>
<sequence length="504" mass="54095">MAGETFTPDPRALPGRRGAWRLAALVLAGGLLAGACARKDAASAGPRLALSTCRVEGLEAPALCGTYDVFEDRAAKQGRKISLRVVVVPALAAAPEPEPLVLLAGGPGQAATEVTVLKAVDRIHRVRDILLVDQRGTGASHPLKCNPAPPDEGLAAKFDDAYREEEFRKCLEGYDADPRLYTTPIAMDDLDEVRDALGYPKLNLWGVSYGTRAALVYMRQHPDRVRTAILDGVAPLSLYLPLYSPRDGQRALDLLFTHCEQDAACGKAFPELRARVQAMLEQMAQAPVKVRVAHPLTGVPEEVTLSRRTVLQALFGQLYVPELAALVPLVLDKATRGEWSPFVALSQGITGGMSESVSHGMFFSVVCAEDAPFITDEAIERETAGTWFGASMVRNMLEPCGVWPRGTVPEGYREPVHSPVPTLLLSGELDPVTPPSWAEEARKTLPHSLHVVVPGVGHSTMALGCIQKLMADFVAQGSVEGLKSECGAAMSRPPFFTSFAGPVP</sequence>
<proteinExistence type="inferred from homology"/>
<dbReference type="RefSeq" id="WP_083423176.1">
    <property type="nucleotide sequence ID" value="NZ_FOAP01000005.1"/>
</dbReference>
<dbReference type="OrthoDB" id="9796770at2"/>
<dbReference type="GO" id="GO:0016020">
    <property type="term" value="C:membrane"/>
    <property type="evidence" value="ECO:0007669"/>
    <property type="project" value="TreeGrafter"/>
</dbReference>
<dbReference type="Gene3D" id="3.40.50.1820">
    <property type="entry name" value="alpha/beta hydrolase"/>
    <property type="match status" value="1"/>
</dbReference>
<dbReference type="AlphaFoldDB" id="A0A1H7PHD8"/>
<evidence type="ECO:0000256" key="1">
    <source>
        <dbReference type="ARBA" id="ARBA00010088"/>
    </source>
</evidence>
<dbReference type="InterPro" id="IPR050266">
    <property type="entry name" value="AB_hydrolase_sf"/>
</dbReference>
<organism evidence="4 5">
    <name type="scientific">Stigmatella aurantiaca</name>
    <dbReference type="NCBI Taxonomy" id="41"/>
    <lineage>
        <taxon>Bacteria</taxon>
        <taxon>Pseudomonadati</taxon>
        <taxon>Myxococcota</taxon>
        <taxon>Myxococcia</taxon>
        <taxon>Myxococcales</taxon>
        <taxon>Cystobacterineae</taxon>
        <taxon>Archangiaceae</taxon>
        <taxon>Stigmatella</taxon>
    </lineage>
</organism>
<dbReference type="GO" id="GO:0006508">
    <property type="term" value="P:proteolysis"/>
    <property type="evidence" value="ECO:0007669"/>
    <property type="project" value="InterPro"/>
</dbReference>
<dbReference type="InterPro" id="IPR002410">
    <property type="entry name" value="Peptidase_S33"/>
</dbReference>
<dbReference type="EMBL" id="FOAP01000005">
    <property type="protein sequence ID" value="SEL34854.1"/>
    <property type="molecule type" value="Genomic_DNA"/>
</dbReference>
<name>A0A1H7PHD8_STIAU</name>
<comment type="similarity">
    <text evidence="1">Belongs to the peptidase S33 family.</text>
</comment>